<dbReference type="InterPro" id="IPR050706">
    <property type="entry name" value="Cyclic-di-GMP_PDE-like"/>
</dbReference>
<feature type="domain" description="Response regulatory" evidence="2">
    <location>
        <begin position="3"/>
        <end position="118"/>
    </location>
</feature>
<dbReference type="InterPro" id="IPR035919">
    <property type="entry name" value="EAL_sf"/>
</dbReference>
<protein>
    <submittedName>
        <fullName evidence="4">EAL domain-containing response regulator</fullName>
    </submittedName>
</protein>
<feature type="modified residue" description="4-aspartylphosphate" evidence="1">
    <location>
        <position position="52"/>
    </location>
</feature>
<name>A0A7Y0HFA3_9PROT</name>
<feature type="domain" description="EAL" evidence="3">
    <location>
        <begin position="135"/>
        <end position="389"/>
    </location>
</feature>
<keyword evidence="1" id="KW-0597">Phosphoprotein</keyword>
<evidence type="ECO:0000259" key="2">
    <source>
        <dbReference type="PROSITE" id="PS50110"/>
    </source>
</evidence>
<dbReference type="PANTHER" id="PTHR33121">
    <property type="entry name" value="CYCLIC DI-GMP PHOSPHODIESTERASE PDEF"/>
    <property type="match status" value="1"/>
</dbReference>
<dbReference type="InterPro" id="IPR001789">
    <property type="entry name" value="Sig_transdc_resp-reg_receiver"/>
</dbReference>
<dbReference type="EMBL" id="JABBNT010000004">
    <property type="protein sequence ID" value="NMM45620.1"/>
    <property type="molecule type" value="Genomic_DNA"/>
</dbReference>
<evidence type="ECO:0000256" key="1">
    <source>
        <dbReference type="PROSITE-ProRule" id="PRU00169"/>
    </source>
</evidence>
<dbReference type="InterPro" id="IPR011006">
    <property type="entry name" value="CheY-like_superfamily"/>
</dbReference>
<organism evidence="4 5">
    <name type="scientific">Pacificispira spongiicola</name>
    <dbReference type="NCBI Taxonomy" id="2729598"/>
    <lineage>
        <taxon>Bacteria</taxon>
        <taxon>Pseudomonadati</taxon>
        <taxon>Pseudomonadota</taxon>
        <taxon>Alphaproteobacteria</taxon>
        <taxon>Rhodospirillales</taxon>
        <taxon>Rhodospirillaceae</taxon>
        <taxon>Pacificispira</taxon>
    </lineage>
</organism>
<gene>
    <name evidence="4" type="ORF">HH303_14080</name>
</gene>
<comment type="caution">
    <text evidence="4">The sequence shown here is derived from an EMBL/GenBank/DDBJ whole genome shotgun (WGS) entry which is preliminary data.</text>
</comment>
<evidence type="ECO:0000313" key="5">
    <source>
        <dbReference type="Proteomes" id="UP000539372"/>
    </source>
</evidence>
<dbReference type="Proteomes" id="UP000539372">
    <property type="component" value="Unassembled WGS sequence"/>
</dbReference>
<dbReference type="Gene3D" id="3.40.50.2300">
    <property type="match status" value="1"/>
</dbReference>
<dbReference type="AlphaFoldDB" id="A0A7Y0HFA3"/>
<evidence type="ECO:0000313" key="4">
    <source>
        <dbReference type="EMBL" id="NMM45620.1"/>
    </source>
</evidence>
<dbReference type="Pfam" id="PF00563">
    <property type="entry name" value="EAL"/>
    <property type="match status" value="1"/>
</dbReference>
<dbReference type="RefSeq" id="WP_169626008.1">
    <property type="nucleotide sequence ID" value="NZ_JABBNT010000004.1"/>
</dbReference>
<dbReference type="SMART" id="SM00052">
    <property type="entry name" value="EAL"/>
    <property type="match status" value="1"/>
</dbReference>
<dbReference type="PROSITE" id="PS50110">
    <property type="entry name" value="RESPONSE_REGULATORY"/>
    <property type="match status" value="1"/>
</dbReference>
<keyword evidence="5" id="KW-1185">Reference proteome</keyword>
<dbReference type="Pfam" id="PF00072">
    <property type="entry name" value="Response_reg"/>
    <property type="match status" value="1"/>
</dbReference>
<reference evidence="4 5" key="1">
    <citation type="submission" date="2020-04" db="EMBL/GenBank/DDBJ databases">
        <title>Rhodospirillaceae bacterium KN72 isolated from deep sea.</title>
        <authorList>
            <person name="Zhang D.-C."/>
        </authorList>
    </citation>
    <scope>NUCLEOTIDE SEQUENCE [LARGE SCALE GENOMIC DNA]</scope>
    <source>
        <strain evidence="4 5">KN72</strain>
    </source>
</reference>
<dbReference type="GO" id="GO:0071111">
    <property type="term" value="F:cyclic-guanylate-specific phosphodiesterase activity"/>
    <property type="evidence" value="ECO:0007669"/>
    <property type="project" value="InterPro"/>
</dbReference>
<dbReference type="GO" id="GO:0000160">
    <property type="term" value="P:phosphorelay signal transduction system"/>
    <property type="evidence" value="ECO:0007669"/>
    <property type="project" value="InterPro"/>
</dbReference>
<dbReference type="PROSITE" id="PS50883">
    <property type="entry name" value="EAL"/>
    <property type="match status" value="1"/>
</dbReference>
<dbReference type="CDD" id="cd01948">
    <property type="entry name" value="EAL"/>
    <property type="match status" value="1"/>
</dbReference>
<accession>A0A7Y0HFA3</accession>
<dbReference type="Gene3D" id="3.20.20.450">
    <property type="entry name" value="EAL domain"/>
    <property type="match status" value="1"/>
</dbReference>
<sequence length="405" mass="45026">MRRVLVVDDDPFMLEGIRRILGSRYDVVVASSGEEGLTRLREQGPFMAVVSDLNMQGMSGLDFLEQARHVAPQTPRVMFTGYACADTATSAINRASVFRFLQKPTSARDFMNCLDDCAIAYNVALQTANADGSEMNWTKAALALADFDAEFAVHYQPRVDTLTGFPHAAEALIRWTHPDRGLISPIDFIPAAEADGSIREITNWVLLKTCRNWTTWKHDRNLDLSLSVNISPALFEKGNLVGMVRSALSRTGMDPSRLELEITEGLEMKDGHLVRETLEGLRSLGVKLSIDDFGTGFASMNYLQSLDVDCVKIDRSFVTNAPDNDRDRAILSAVWNLARELGMKTVAEGIENDRHHDLVRTVGIDEMQGYLFAKPLAPETYIGWMEERGHLMAPSPTKILLTSGR</sequence>
<proteinExistence type="predicted"/>
<dbReference type="SMART" id="SM00448">
    <property type="entry name" value="REC"/>
    <property type="match status" value="1"/>
</dbReference>
<evidence type="ECO:0000259" key="3">
    <source>
        <dbReference type="PROSITE" id="PS50883"/>
    </source>
</evidence>
<dbReference type="InterPro" id="IPR001633">
    <property type="entry name" value="EAL_dom"/>
</dbReference>
<dbReference type="SUPFAM" id="SSF141868">
    <property type="entry name" value="EAL domain-like"/>
    <property type="match status" value="1"/>
</dbReference>
<dbReference type="SUPFAM" id="SSF52172">
    <property type="entry name" value="CheY-like"/>
    <property type="match status" value="1"/>
</dbReference>
<dbReference type="PANTHER" id="PTHR33121:SF70">
    <property type="entry name" value="SIGNALING PROTEIN YKOW"/>
    <property type="match status" value="1"/>
</dbReference>